<feature type="non-terminal residue" evidence="1">
    <location>
        <position position="1"/>
    </location>
</feature>
<dbReference type="AlphaFoldDB" id="A0ABD0NFZ6"/>
<feature type="non-terminal residue" evidence="1">
    <location>
        <position position="121"/>
    </location>
</feature>
<protein>
    <submittedName>
        <fullName evidence="1">Uncharacterized protein</fullName>
    </submittedName>
</protein>
<proteinExistence type="predicted"/>
<evidence type="ECO:0000313" key="1">
    <source>
        <dbReference type="EMBL" id="KAL0160663.1"/>
    </source>
</evidence>
<accession>A0ABD0NFZ6</accession>
<name>A0ABD0NFZ6_CIRMR</name>
<gene>
    <name evidence="1" type="ORF">M9458_044388</name>
</gene>
<organism evidence="1 2">
    <name type="scientific">Cirrhinus mrigala</name>
    <name type="common">Mrigala</name>
    <dbReference type="NCBI Taxonomy" id="683832"/>
    <lineage>
        <taxon>Eukaryota</taxon>
        <taxon>Metazoa</taxon>
        <taxon>Chordata</taxon>
        <taxon>Craniata</taxon>
        <taxon>Vertebrata</taxon>
        <taxon>Euteleostomi</taxon>
        <taxon>Actinopterygii</taxon>
        <taxon>Neopterygii</taxon>
        <taxon>Teleostei</taxon>
        <taxon>Ostariophysi</taxon>
        <taxon>Cypriniformes</taxon>
        <taxon>Cyprinidae</taxon>
        <taxon>Labeoninae</taxon>
        <taxon>Labeonini</taxon>
        <taxon>Cirrhinus</taxon>
    </lineage>
</organism>
<dbReference type="Proteomes" id="UP001529510">
    <property type="component" value="Unassembled WGS sequence"/>
</dbReference>
<keyword evidence="2" id="KW-1185">Reference proteome</keyword>
<sequence length="121" mass="13601">HLGFQVNWEKSKLSPVQSISFLCMELDTINMAVHLTEDGSCSRSYTTWLASYETAPALAPQLDPEMGMAPWHVLGRHYPGMSPPFQPPRRAGLLYASGMQWHINCLELLFAAFNRCCRGNT</sequence>
<comment type="caution">
    <text evidence="1">The sequence shown here is derived from an EMBL/GenBank/DDBJ whole genome shotgun (WGS) entry which is preliminary data.</text>
</comment>
<reference evidence="1 2" key="1">
    <citation type="submission" date="2024-05" db="EMBL/GenBank/DDBJ databases">
        <title>Genome sequencing and assembly of Indian major carp, Cirrhinus mrigala (Hamilton, 1822).</title>
        <authorList>
            <person name="Mohindra V."/>
            <person name="Chowdhury L.M."/>
            <person name="Lal K."/>
            <person name="Jena J.K."/>
        </authorList>
    </citation>
    <scope>NUCLEOTIDE SEQUENCE [LARGE SCALE GENOMIC DNA]</scope>
    <source>
        <strain evidence="1">CM1030</strain>
        <tissue evidence="1">Blood</tissue>
    </source>
</reference>
<evidence type="ECO:0000313" key="2">
    <source>
        <dbReference type="Proteomes" id="UP001529510"/>
    </source>
</evidence>
<dbReference type="EMBL" id="JAMKFB020000022">
    <property type="protein sequence ID" value="KAL0160663.1"/>
    <property type="molecule type" value="Genomic_DNA"/>
</dbReference>